<dbReference type="InterPro" id="IPR036691">
    <property type="entry name" value="Endo/exonu/phosph_ase_sf"/>
</dbReference>
<dbReference type="GO" id="GO:0016020">
    <property type="term" value="C:membrane"/>
    <property type="evidence" value="ECO:0007669"/>
    <property type="project" value="GOC"/>
</dbReference>
<reference evidence="3 4" key="1">
    <citation type="submission" date="2015-11" db="EMBL/GenBank/DDBJ databases">
        <title>Expanding the genomic diversity of Burkholderia species for the development of highly accurate diagnostics.</title>
        <authorList>
            <person name="Sahl J."/>
            <person name="Keim P."/>
            <person name="Wagner D."/>
        </authorList>
    </citation>
    <scope>NUCLEOTIDE SEQUENCE [LARGE SCALE GENOMIC DNA]</scope>
    <source>
        <strain evidence="3 4">MSMB1302</strain>
    </source>
</reference>
<evidence type="ECO:0000256" key="1">
    <source>
        <dbReference type="SAM" id="MobiDB-lite"/>
    </source>
</evidence>
<keyword evidence="3" id="KW-0255">Endonuclease</keyword>
<dbReference type="Gene3D" id="3.60.10.10">
    <property type="entry name" value="Endonuclease/exonuclease/phosphatase"/>
    <property type="match status" value="1"/>
</dbReference>
<dbReference type="Pfam" id="PF03372">
    <property type="entry name" value="Exo_endo_phos"/>
    <property type="match status" value="1"/>
</dbReference>
<dbReference type="InterPro" id="IPR005135">
    <property type="entry name" value="Endo/exonuclease/phosphatase"/>
</dbReference>
<feature type="region of interest" description="Disordered" evidence="1">
    <location>
        <begin position="1"/>
        <end position="20"/>
    </location>
</feature>
<dbReference type="EMBL" id="LOYH01000037">
    <property type="protein sequence ID" value="KVK84546.1"/>
    <property type="molecule type" value="Genomic_DNA"/>
</dbReference>
<dbReference type="PANTHER" id="PTHR14859">
    <property type="entry name" value="CALCOFLUOR WHITE HYPERSENSITIVE PROTEIN PRECURSOR"/>
    <property type="match status" value="1"/>
</dbReference>
<dbReference type="Proteomes" id="UP000069001">
    <property type="component" value="Unassembled WGS sequence"/>
</dbReference>
<evidence type="ECO:0000259" key="2">
    <source>
        <dbReference type="Pfam" id="PF03372"/>
    </source>
</evidence>
<protein>
    <submittedName>
        <fullName evidence="3">Endonuclease</fullName>
    </submittedName>
</protein>
<dbReference type="PANTHER" id="PTHR14859:SF15">
    <property type="entry name" value="ENDONUCLEASE_EXONUCLEASE_PHOSPHATASE DOMAIN-CONTAINING PROTEIN"/>
    <property type="match status" value="1"/>
</dbReference>
<accession>A0A104DN07</accession>
<dbReference type="AlphaFoldDB" id="A0A104DN07"/>
<organism evidence="3 4">
    <name type="scientific">Burkholderia cepacia</name>
    <name type="common">Pseudomonas cepacia</name>
    <dbReference type="NCBI Taxonomy" id="292"/>
    <lineage>
        <taxon>Bacteria</taxon>
        <taxon>Pseudomonadati</taxon>
        <taxon>Pseudomonadota</taxon>
        <taxon>Betaproteobacteria</taxon>
        <taxon>Burkholderiales</taxon>
        <taxon>Burkholderiaceae</taxon>
        <taxon>Burkholderia</taxon>
        <taxon>Burkholderia cepacia complex</taxon>
    </lineage>
</organism>
<feature type="domain" description="Endonuclease/exonuclease/phosphatase" evidence="2">
    <location>
        <begin position="32"/>
        <end position="244"/>
    </location>
</feature>
<evidence type="ECO:0000313" key="4">
    <source>
        <dbReference type="Proteomes" id="UP000069001"/>
    </source>
</evidence>
<dbReference type="RefSeq" id="WP_059524469.1">
    <property type="nucleotide sequence ID" value="NZ_LOXZ01000031.1"/>
</dbReference>
<sequence length="263" mass="28125">MALTPNAAPPPEVVAADGAPAAAPGGRDLRIATYNIRGGYGAWPARAADRIAAVVDELDADVIALQEVPLGGTRAPDVLAHLRDATGMHAVAGPTIDTPERRYGNAVLSRCPIRAARTLDLSFHPREPRGALDADIDCDAGTIRVVATHLGLSASERSAQVQRLLAAFDTGAMPVILLGDINEWFVRGRALQALVTRFRRAPAPRTFPTVWPVFSLDRIWVHPGELLVDVAVHRSVRARHASDHYPLVARIRATPATGTPLAR</sequence>
<comment type="caution">
    <text evidence="3">The sequence shown here is derived from an EMBL/GenBank/DDBJ whole genome shotgun (WGS) entry which is preliminary data.</text>
</comment>
<keyword evidence="3" id="KW-0378">Hydrolase</keyword>
<gene>
    <name evidence="3" type="ORF">WS90_11165</name>
</gene>
<dbReference type="InterPro" id="IPR051916">
    <property type="entry name" value="GPI-anchor_lipid_remodeler"/>
</dbReference>
<proteinExistence type="predicted"/>
<dbReference type="GO" id="GO:0006506">
    <property type="term" value="P:GPI anchor biosynthetic process"/>
    <property type="evidence" value="ECO:0007669"/>
    <property type="project" value="TreeGrafter"/>
</dbReference>
<dbReference type="SUPFAM" id="SSF56219">
    <property type="entry name" value="DNase I-like"/>
    <property type="match status" value="1"/>
</dbReference>
<name>A0A104DN07_BURCE</name>
<keyword evidence="3" id="KW-0540">Nuclease</keyword>
<evidence type="ECO:0000313" key="3">
    <source>
        <dbReference type="EMBL" id="KVK84546.1"/>
    </source>
</evidence>
<dbReference type="GO" id="GO:0004519">
    <property type="term" value="F:endonuclease activity"/>
    <property type="evidence" value="ECO:0007669"/>
    <property type="project" value="UniProtKB-KW"/>
</dbReference>